<dbReference type="Pfam" id="PF04982">
    <property type="entry name" value="TM_HPP"/>
    <property type="match status" value="1"/>
</dbReference>
<reference evidence="4" key="1">
    <citation type="submission" date="2017-02" db="EMBL/GenBank/DDBJ databases">
        <authorList>
            <person name="Varghese N."/>
            <person name="Submissions S."/>
        </authorList>
    </citation>
    <scope>NUCLEOTIDE SEQUENCE [LARGE SCALE GENOMIC DNA]</scope>
    <source>
        <strain evidence="4">DSM 22224</strain>
    </source>
</reference>
<keyword evidence="1" id="KW-0812">Transmembrane</keyword>
<sequence length="240" mass="26575">MQDHVRSLFAQMKKNFSTLSSHPEISPKRKADGSKMLSVQEKKAVHREHHQKAKFIRLRRGIRVARYVMYRETLIDKKSIYWSFTGAFIGIASIGLLSHFYLPVKDNLFLIGSFGASAVLIYGHTQSPLAQPRNLVGGHLLSAVVGVTVGYLVPWPEWEWLACALAVAASLVVMQVTKTVHPPGGATALLAIAGSPAIRKLGFWYVLSPVASGVAILLLVAVVVNNMTDVRQYPDKRKWF</sequence>
<name>A0A1T4NIS1_9BACT</name>
<gene>
    <name evidence="3" type="ORF">SAMN04488128_1011610</name>
</gene>
<evidence type="ECO:0000313" key="3">
    <source>
        <dbReference type="EMBL" id="SJZ79134.1"/>
    </source>
</evidence>
<accession>A0A1T4NIS1</accession>
<organism evidence="3 4">
    <name type="scientific">Chitinophaga eiseniae</name>
    <dbReference type="NCBI Taxonomy" id="634771"/>
    <lineage>
        <taxon>Bacteria</taxon>
        <taxon>Pseudomonadati</taxon>
        <taxon>Bacteroidota</taxon>
        <taxon>Chitinophagia</taxon>
        <taxon>Chitinophagales</taxon>
        <taxon>Chitinophagaceae</taxon>
        <taxon>Chitinophaga</taxon>
    </lineage>
</organism>
<evidence type="ECO:0000259" key="2">
    <source>
        <dbReference type="Pfam" id="PF04982"/>
    </source>
</evidence>
<dbReference type="InterPro" id="IPR058581">
    <property type="entry name" value="TM_HPP"/>
</dbReference>
<keyword evidence="4" id="KW-1185">Reference proteome</keyword>
<keyword evidence="1" id="KW-1133">Transmembrane helix</keyword>
<feature type="transmembrane region" description="Helical" evidence="1">
    <location>
        <begin position="201"/>
        <end position="224"/>
    </location>
</feature>
<dbReference type="PANTHER" id="PTHR33741:SF5">
    <property type="entry name" value="TRANSMEMBRANE PROTEIN DDB_G0269096-RELATED"/>
    <property type="match status" value="1"/>
</dbReference>
<dbReference type="InterPro" id="IPR007065">
    <property type="entry name" value="HPP"/>
</dbReference>
<dbReference type="AlphaFoldDB" id="A0A1T4NIS1"/>
<dbReference type="EMBL" id="FUWZ01000001">
    <property type="protein sequence ID" value="SJZ79134.1"/>
    <property type="molecule type" value="Genomic_DNA"/>
</dbReference>
<keyword evidence="1" id="KW-0472">Membrane</keyword>
<dbReference type="STRING" id="634771.SAMN04488128_1011610"/>
<evidence type="ECO:0000256" key="1">
    <source>
        <dbReference type="SAM" id="Phobius"/>
    </source>
</evidence>
<evidence type="ECO:0000313" key="4">
    <source>
        <dbReference type="Proteomes" id="UP000190367"/>
    </source>
</evidence>
<proteinExistence type="predicted"/>
<dbReference type="Proteomes" id="UP000190367">
    <property type="component" value="Unassembled WGS sequence"/>
</dbReference>
<feature type="transmembrane region" description="Helical" evidence="1">
    <location>
        <begin position="107"/>
        <end position="123"/>
    </location>
</feature>
<dbReference type="PANTHER" id="PTHR33741">
    <property type="entry name" value="TRANSMEMBRANE PROTEIN DDB_G0269096-RELATED"/>
    <property type="match status" value="1"/>
</dbReference>
<feature type="domain" description="HPP transmembrane region" evidence="2">
    <location>
        <begin position="77"/>
        <end position="234"/>
    </location>
</feature>
<feature type="transmembrane region" description="Helical" evidence="1">
    <location>
        <begin position="79"/>
        <end position="101"/>
    </location>
</feature>
<protein>
    <submittedName>
        <fullName evidence="3">HPP family protein</fullName>
    </submittedName>
</protein>
<feature type="transmembrane region" description="Helical" evidence="1">
    <location>
        <begin position="159"/>
        <end position="180"/>
    </location>
</feature>
<feature type="transmembrane region" description="Helical" evidence="1">
    <location>
        <begin position="135"/>
        <end position="153"/>
    </location>
</feature>